<dbReference type="Pfam" id="PF00017">
    <property type="entry name" value="SH2"/>
    <property type="match status" value="1"/>
</dbReference>
<evidence type="ECO:0000313" key="5">
    <source>
        <dbReference type="Proteomes" id="UP000078200"/>
    </source>
</evidence>
<dbReference type="PANTHER" id="PTHR15832:SF2">
    <property type="entry name" value="SH2 DOMAIN-CONTAINING PROTEIN"/>
    <property type="match status" value="1"/>
</dbReference>
<dbReference type="PRINTS" id="PR00401">
    <property type="entry name" value="SH2DOMAIN"/>
</dbReference>
<dbReference type="CDD" id="cd00173">
    <property type="entry name" value="SH2"/>
    <property type="match status" value="1"/>
</dbReference>
<organism evidence="4 5">
    <name type="scientific">Glossina austeni</name>
    <name type="common">Savannah tsetse fly</name>
    <dbReference type="NCBI Taxonomy" id="7395"/>
    <lineage>
        <taxon>Eukaryota</taxon>
        <taxon>Metazoa</taxon>
        <taxon>Ecdysozoa</taxon>
        <taxon>Arthropoda</taxon>
        <taxon>Hexapoda</taxon>
        <taxon>Insecta</taxon>
        <taxon>Pterygota</taxon>
        <taxon>Neoptera</taxon>
        <taxon>Endopterygota</taxon>
        <taxon>Diptera</taxon>
        <taxon>Brachycera</taxon>
        <taxon>Muscomorpha</taxon>
        <taxon>Hippoboscoidea</taxon>
        <taxon>Glossinidae</taxon>
        <taxon>Glossina</taxon>
    </lineage>
</organism>
<dbReference type="Gene3D" id="3.30.505.10">
    <property type="entry name" value="SH2 domain"/>
    <property type="match status" value="1"/>
</dbReference>
<dbReference type="InterPro" id="IPR000980">
    <property type="entry name" value="SH2"/>
</dbReference>
<evidence type="ECO:0000313" key="4">
    <source>
        <dbReference type="EnsemblMetazoa" id="GAUT006575-PA"/>
    </source>
</evidence>
<dbReference type="AlphaFoldDB" id="A0A1A9UJ70"/>
<dbReference type="VEuPathDB" id="VectorBase:GAUT006575"/>
<dbReference type="PROSITE" id="PS50001">
    <property type="entry name" value="SH2"/>
    <property type="match status" value="1"/>
</dbReference>
<proteinExistence type="predicted"/>
<keyword evidence="1" id="KW-0727">SH2 domain</keyword>
<reference evidence="4" key="1">
    <citation type="submission" date="2020-05" db="UniProtKB">
        <authorList>
            <consortium name="EnsemblMetazoa"/>
        </authorList>
    </citation>
    <scope>IDENTIFICATION</scope>
    <source>
        <strain evidence="4">TTRI</strain>
    </source>
</reference>
<name>A0A1A9UJ70_GLOAU</name>
<accession>A0A1A9UJ70</accession>
<protein>
    <recommendedName>
        <fullName evidence="3">SH2 domain-containing protein</fullName>
    </recommendedName>
</protein>
<keyword evidence="5" id="KW-1185">Reference proteome</keyword>
<dbReference type="SMART" id="SM00252">
    <property type="entry name" value="SH2"/>
    <property type="match status" value="1"/>
</dbReference>
<dbReference type="PANTHER" id="PTHR15832">
    <property type="entry name" value="SHC (SRC HOMOLOGY DOMAIN C-TERMINAL) ADAPTOR HOMOLOG"/>
    <property type="match status" value="1"/>
</dbReference>
<evidence type="ECO:0000256" key="1">
    <source>
        <dbReference type="PROSITE-ProRule" id="PRU00191"/>
    </source>
</evidence>
<dbReference type="InterPro" id="IPR036860">
    <property type="entry name" value="SH2_dom_sf"/>
</dbReference>
<dbReference type="Proteomes" id="UP000078200">
    <property type="component" value="Unassembled WGS sequence"/>
</dbReference>
<sequence>MSQRVNIRAHVSMYIHVYIDNRSFILNIPKLDQMMTIDAVNQACNENEKVERNTNSEEDDSSTEWNNCVRFSDKPPLVKRLTMGFLKAHEESRPLVNLDTPTGEVKSEESSISRDTEISIDLQIYSNGYVNEDNFGPDTFISSKFGDSCRQSLTAFPALDIPNVNDSSEYKLRNRHLRETSSANSSPKTFANRLKSTHPKYNQTSTSSEKSEYWSSEKEEIELKDAPWFQAGISREIAEEVLASKSPGAFFVRRSASKLGCYALTLRISSPVEPKTANYIILNTVNGYKIKGFRKEFKTLKALITHHSVMPELLPVPLALPRPPNLSSSRRNMDDFDTYESLKMFFQYIEANNRMDT</sequence>
<evidence type="ECO:0000259" key="3">
    <source>
        <dbReference type="PROSITE" id="PS50001"/>
    </source>
</evidence>
<feature type="domain" description="SH2" evidence="3">
    <location>
        <begin position="228"/>
        <end position="322"/>
    </location>
</feature>
<dbReference type="SUPFAM" id="SSF55550">
    <property type="entry name" value="SH2 domain"/>
    <property type="match status" value="1"/>
</dbReference>
<evidence type="ECO:0000256" key="2">
    <source>
        <dbReference type="SAM" id="MobiDB-lite"/>
    </source>
</evidence>
<feature type="region of interest" description="Disordered" evidence="2">
    <location>
        <begin position="176"/>
        <end position="213"/>
    </location>
</feature>
<dbReference type="EnsemblMetazoa" id="GAUT006575-RA">
    <property type="protein sequence ID" value="GAUT006575-PA"/>
    <property type="gene ID" value="GAUT006575"/>
</dbReference>
<feature type="compositionally biased region" description="Polar residues" evidence="2">
    <location>
        <begin position="180"/>
        <end position="189"/>
    </location>
</feature>